<feature type="chain" id="PRO_5032741139" description="endo-polygalacturonase" evidence="14">
    <location>
        <begin position="22"/>
        <end position="365"/>
    </location>
</feature>
<dbReference type="Gene3D" id="2.160.20.10">
    <property type="entry name" value="Single-stranded right-handed beta-helix, Pectin lyase-like"/>
    <property type="match status" value="1"/>
</dbReference>
<keyword evidence="16" id="KW-1185">Reference proteome</keyword>
<evidence type="ECO:0000256" key="11">
    <source>
        <dbReference type="ARBA" id="ARBA00023316"/>
    </source>
</evidence>
<dbReference type="EMBL" id="JAACXV010014539">
    <property type="protein sequence ID" value="KAF7266467.1"/>
    <property type="molecule type" value="Genomic_DNA"/>
</dbReference>
<dbReference type="GO" id="GO:0071555">
    <property type="term" value="P:cell wall organization"/>
    <property type="evidence" value="ECO:0007669"/>
    <property type="project" value="UniProtKB-KW"/>
</dbReference>
<evidence type="ECO:0000256" key="13">
    <source>
        <dbReference type="RuleBase" id="RU361169"/>
    </source>
</evidence>
<evidence type="ECO:0000256" key="5">
    <source>
        <dbReference type="ARBA" id="ARBA00022729"/>
    </source>
</evidence>
<dbReference type="InterPro" id="IPR011050">
    <property type="entry name" value="Pectin_lyase_fold/virulence"/>
</dbReference>
<keyword evidence="10 13" id="KW-0326">Glycosidase</keyword>
<keyword evidence="11" id="KW-0961">Cell wall biogenesis/degradation</keyword>
<accession>A0A834HSV9</accession>
<dbReference type="EC" id="3.2.1.15" evidence="3"/>
<dbReference type="PANTHER" id="PTHR31884:SF9">
    <property type="entry name" value="ENDOPOLYGALACTURONASE D-RELATED"/>
    <property type="match status" value="1"/>
</dbReference>
<keyword evidence="5 14" id="KW-0732">Signal</keyword>
<dbReference type="GO" id="GO:0005576">
    <property type="term" value="C:extracellular region"/>
    <property type="evidence" value="ECO:0007669"/>
    <property type="project" value="UniProtKB-SubCell"/>
</dbReference>
<comment type="similarity">
    <text evidence="2 13">Belongs to the glycosyl hydrolase 28 family.</text>
</comment>
<evidence type="ECO:0000256" key="4">
    <source>
        <dbReference type="ARBA" id="ARBA00022525"/>
    </source>
</evidence>
<comment type="catalytic activity">
    <reaction evidence="12">
        <text>(1,4-alpha-D-galacturonosyl)n+m + H2O = (1,4-alpha-D-galacturonosyl)n + (1,4-alpha-D-galacturonosyl)m.</text>
        <dbReference type="EC" id="3.2.1.15"/>
    </reaction>
</comment>
<dbReference type="Pfam" id="PF00295">
    <property type="entry name" value="Glyco_hydro_28"/>
    <property type="match status" value="1"/>
</dbReference>
<dbReference type="PANTHER" id="PTHR31884">
    <property type="entry name" value="POLYGALACTURONASE"/>
    <property type="match status" value="1"/>
</dbReference>
<dbReference type="SMART" id="SM00710">
    <property type="entry name" value="PbH1"/>
    <property type="match status" value="5"/>
</dbReference>
<keyword evidence="8" id="KW-1015">Disulfide bond</keyword>
<dbReference type="Proteomes" id="UP000625711">
    <property type="component" value="Unassembled WGS sequence"/>
</dbReference>
<feature type="signal peptide" evidence="14">
    <location>
        <begin position="1"/>
        <end position="21"/>
    </location>
</feature>
<name>A0A834HSV9_RHYFE</name>
<evidence type="ECO:0000256" key="10">
    <source>
        <dbReference type="ARBA" id="ARBA00023295"/>
    </source>
</evidence>
<evidence type="ECO:0000256" key="12">
    <source>
        <dbReference type="ARBA" id="ARBA00034074"/>
    </source>
</evidence>
<evidence type="ECO:0000256" key="8">
    <source>
        <dbReference type="ARBA" id="ARBA00023157"/>
    </source>
</evidence>
<evidence type="ECO:0000256" key="14">
    <source>
        <dbReference type="SAM" id="SignalP"/>
    </source>
</evidence>
<evidence type="ECO:0000256" key="2">
    <source>
        <dbReference type="ARBA" id="ARBA00008834"/>
    </source>
</evidence>
<evidence type="ECO:0000256" key="6">
    <source>
        <dbReference type="ARBA" id="ARBA00022737"/>
    </source>
</evidence>
<sequence length="365" mass="38606">MAFIFNKILVFVIIAVSTATSSPLNDSCTISSYDSVSSVVSSCWSIVMESFTVPGGQQLTMNLMTGATVTVKGTITFEHNEWTGPLVQIYGSRITFQNAGGVFDGQGASYWDGKGGSGSTKPKFFRIKTTGGSTFNDIVLKNCPVQCVSISSASDTTLKGWTLDVSAGDKGGGHNTDGFDLSSSHGITIENAVVKNQDDCVAINQGYNYYFRNMTCSGGHGLSLSVGLNKNSGDVNTVRNVTFTDCVVKDSMNGIHIKTHKDGGDGAITDVTYNNIQLSGIVNYGINIQENYANGGSSGDPVGNVPITNLQLSSVTGTMSGGKKSMAVYILCGTNGCSNWNWWDVSITHAKKTNSCNFTPNGFTC</sequence>
<dbReference type="InterPro" id="IPR000743">
    <property type="entry name" value="Glyco_hydro_28"/>
</dbReference>
<dbReference type="SUPFAM" id="SSF51126">
    <property type="entry name" value="Pectin lyase-like"/>
    <property type="match status" value="1"/>
</dbReference>
<gene>
    <name evidence="15" type="ORF">GWI33_020203</name>
</gene>
<protein>
    <recommendedName>
        <fullName evidence="3">endo-polygalacturonase</fullName>
        <ecNumber evidence="3">3.2.1.15</ecNumber>
    </recommendedName>
</protein>
<reference evidence="15" key="1">
    <citation type="submission" date="2020-08" db="EMBL/GenBank/DDBJ databases">
        <title>Genome sequencing and assembly of the red palm weevil Rhynchophorus ferrugineus.</title>
        <authorList>
            <person name="Dias G.B."/>
            <person name="Bergman C.M."/>
            <person name="Manee M."/>
        </authorList>
    </citation>
    <scope>NUCLEOTIDE SEQUENCE</scope>
    <source>
        <strain evidence="15">AA-2017</strain>
        <tissue evidence="15">Whole larva</tissue>
    </source>
</reference>
<evidence type="ECO:0000256" key="9">
    <source>
        <dbReference type="ARBA" id="ARBA00023180"/>
    </source>
</evidence>
<proteinExistence type="inferred from homology"/>
<dbReference type="GO" id="GO:0004650">
    <property type="term" value="F:polygalacturonase activity"/>
    <property type="evidence" value="ECO:0007669"/>
    <property type="project" value="UniProtKB-EC"/>
</dbReference>
<organism evidence="15 16">
    <name type="scientific">Rhynchophorus ferrugineus</name>
    <name type="common">Red palm weevil</name>
    <name type="synonym">Curculio ferrugineus</name>
    <dbReference type="NCBI Taxonomy" id="354439"/>
    <lineage>
        <taxon>Eukaryota</taxon>
        <taxon>Metazoa</taxon>
        <taxon>Ecdysozoa</taxon>
        <taxon>Arthropoda</taxon>
        <taxon>Hexapoda</taxon>
        <taxon>Insecta</taxon>
        <taxon>Pterygota</taxon>
        <taxon>Neoptera</taxon>
        <taxon>Endopterygota</taxon>
        <taxon>Coleoptera</taxon>
        <taxon>Polyphaga</taxon>
        <taxon>Cucujiformia</taxon>
        <taxon>Curculionidae</taxon>
        <taxon>Dryophthorinae</taxon>
        <taxon>Rhynchophorus</taxon>
    </lineage>
</organism>
<evidence type="ECO:0000256" key="3">
    <source>
        <dbReference type="ARBA" id="ARBA00012736"/>
    </source>
</evidence>
<keyword evidence="6" id="KW-0677">Repeat</keyword>
<dbReference type="AlphaFoldDB" id="A0A834HSV9"/>
<keyword evidence="7 13" id="KW-0378">Hydrolase</keyword>
<comment type="caution">
    <text evidence="15">The sequence shown here is derived from an EMBL/GenBank/DDBJ whole genome shotgun (WGS) entry which is preliminary data.</text>
</comment>
<evidence type="ECO:0000313" key="15">
    <source>
        <dbReference type="EMBL" id="KAF7266467.1"/>
    </source>
</evidence>
<evidence type="ECO:0000313" key="16">
    <source>
        <dbReference type="Proteomes" id="UP000625711"/>
    </source>
</evidence>
<evidence type="ECO:0000256" key="7">
    <source>
        <dbReference type="ARBA" id="ARBA00022801"/>
    </source>
</evidence>
<dbReference type="InterPro" id="IPR006626">
    <property type="entry name" value="PbH1"/>
</dbReference>
<dbReference type="InterPro" id="IPR050434">
    <property type="entry name" value="Glycosyl_hydrlase_28"/>
</dbReference>
<keyword evidence="4" id="KW-0964">Secreted</keyword>
<dbReference type="OrthoDB" id="6727952at2759"/>
<keyword evidence="9" id="KW-0325">Glycoprotein</keyword>
<dbReference type="GO" id="GO:0045490">
    <property type="term" value="P:pectin catabolic process"/>
    <property type="evidence" value="ECO:0007669"/>
    <property type="project" value="TreeGrafter"/>
</dbReference>
<evidence type="ECO:0000256" key="1">
    <source>
        <dbReference type="ARBA" id="ARBA00004613"/>
    </source>
</evidence>
<dbReference type="InterPro" id="IPR012334">
    <property type="entry name" value="Pectin_lyas_fold"/>
</dbReference>
<comment type="subcellular location">
    <subcellularLocation>
        <location evidence="1">Secreted</location>
    </subcellularLocation>
</comment>